<proteinExistence type="predicted"/>
<accession>A0AAV9NU60</accession>
<comment type="caution">
    <text evidence="2">The sequence shown here is derived from an EMBL/GenBank/DDBJ whole genome shotgun (WGS) entry which is preliminary data.</text>
</comment>
<dbReference type="AlphaFoldDB" id="A0AAV9NU60"/>
<evidence type="ECO:0000256" key="1">
    <source>
        <dbReference type="SAM" id="MobiDB-lite"/>
    </source>
</evidence>
<dbReference type="EMBL" id="JAVRRT010000029">
    <property type="protein sequence ID" value="KAK5163069.1"/>
    <property type="molecule type" value="Genomic_DNA"/>
</dbReference>
<gene>
    <name evidence="2" type="ORF">LTR77_011004</name>
</gene>
<dbReference type="GeneID" id="89932327"/>
<feature type="region of interest" description="Disordered" evidence="1">
    <location>
        <begin position="44"/>
        <end position="71"/>
    </location>
</feature>
<protein>
    <submittedName>
        <fullName evidence="2">Uncharacterized protein</fullName>
    </submittedName>
</protein>
<dbReference type="Proteomes" id="UP001337655">
    <property type="component" value="Unassembled WGS sequence"/>
</dbReference>
<feature type="region of interest" description="Disordered" evidence="1">
    <location>
        <begin position="87"/>
        <end position="146"/>
    </location>
</feature>
<name>A0AAV9NU60_9PEZI</name>
<reference evidence="2 3" key="1">
    <citation type="submission" date="2023-08" db="EMBL/GenBank/DDBJ databases">
        <title>Black Yeasts Isolated from many extreme environments.</title>
        <authorList>
            <person name="Coleine C."/>
            <person name="Stajich J.E."/>
            <person name="Selbmann L."/>
        </authorList>
    </citation>
    <scope>NUCLEOTIDE SEQUENCE [LARGE SCALE GENOMIC DNA]</scope>
    <source>
        <strain evidence="2 3">CCFEE 5935</strain>
    </source>
</reference>
<sequence>MADTYAGYHNGSTMWMSADSSPHAQPVDSSYIDPAALGVSQHYGPFPSGDSQMNQARSWEMGAPGPSGGGPAVSVYNPSAFANTAIDGTDGHGIRSFSSPLRQHPAPHQASFQEAPSADEDGEVVDGGETASPSEEGACACGRRLPRPRPWTQGKTVALEECQKIADGVYWELTNTLFNKMTRCRFTVCEIIDKHLELMAEKGKSGQTSRDL</sequence>
<feature type="compositionally biased region" description="Acidic residues" evidence="1">
    <location>
        <begin position="117"/>
        <end position="126"/>
    </location>
</feature>
<organism evidence="2 3">
    <name type="scientific">Saxophila tyrrhenica</name>
    <dbReference type="NCBI Taxonomy" id="1690608"/>
    <lineage>
        <taxon>Eukaryota</taxon>
        <taxon>Fungi</taxon>
        <taxon>Dikarya</taxon>
        <taxon>Ascomycota</taxon>
        <taxon>Pezizomycotina</taxon>
        <taxon>Dothideomycetes</taxon>
        <taxon>Dothideomycetidae</taxon>
        <taxon>Mycosphaerellales</taxon>
        <taxon>Extremaceae</taxon>
        <taxon>Saxophila</taxon>
    </lineage>
</organism>
<evidence type="ECO:0000313" key="3">
    <source>
        <dbReference type="Proteomes" id="UP001337655"/>
    </source>
</evidence>
<dbReference type="RefSeq" id="XP_064653639.1">
    <property type="nucleotide sequence ID" value="XM_064808219.1"/>
</dbReference>
<keyword evidence="3" id="KW-1185">Reference proteome</keyword>
<evidence type="ECO:0000313" key="2">
    <source>
        <dbReference type="EMBL" id="KAK5163069.1"/>
    </source>
</evidence>